<evidence type="ECO:0000313" key="3">
    <source>
        <dbReference type="EMBL" id="KSU49074.1"/>
    </source>
</evidence>
<organism evidence="3 4">
    <name type="scientific">Exiguobacterium indicum</name>
    <dbReference type="NCBI Taxonomy" id="296995"/>
    <lineage>
        <taxon>Bacteria</taxon>
        <taxon>Bacillati</taxon>
        <taxon>Bacillota</taxon>
        <taxon>Bacilli</taxon>
        <taxon>Bacillales</taxon>
        <taxon>Bacillales Family XII. Incertae Sedis</taxon>
        <taxon>Exiguobacterium</taxon>
    </lineage>
</organism>
<dbReference type="InterPro" id="IPR041698">
    <property type="entry name" value="Methyltransf_25"/>
</dbReference>
<feature type="domain" description="Methyltransferase" evidence="2">
    <location>
        <begin position="168"/>
        <end position="260"/>
    </location>
</feature>
<evidence type="ECO:0000313" key="4">
    <source>
        <dbReference type="Proteomes" id="UP000053797"/>
    </source>
</evidence>
<sequence>MAQLKEWTKVFRARKWMKRAEPVLPLWHGYIGYKYGLFDALQTGATQAEAQLRMQRPLTQEALSRWFEVGVAVGHLKKKDLRYTATRHVLPELSQSDDRSIGFMLSEMMELHLPALFSYPQFLEEGQQKTFNGEEHGDIVAETSALVETVAFPAVRHIIRSRNLTSLLDIGCAYGGYLRKIHEALPDLRLAGIDIEESVIAEAKRRDTSGEIDFVVGDIKTFDVKETYDGVMMNNILYYFPQPERLALLEGVRRFVKDDGTVILVTPLRDSSHGAPFSAAFNAFMTLHENLYPLPSKEELKEDLSKAGFENISITPFLKEGAWYIVTANATS</sequence>
<dbReference type="PANTHER" id="PTHR43861">
    <property type="entry name" value="TRANS-ACONITATE 2-METHYLTRANSFERASE-RELATED"/>
    <property type="match status" value="1"/>
</dbReference>
<accession>A0A0V8GFZ0</accession>
<reference evidence="3 4" key="1">
    <citation type="journal article" date="2015" name="Int. J. Syst. Evol. Microbiol.">
        <title>Exiguobacterium enclense sp. nov., isolated from sediment.</title>
        <authorList>
            <person name="Dastager S.G."/>
            <person name="Mawlankar R."/>
            <person name="Sonalkar V.V."/>
            <person name="Thorat M.N."/>
            <person name="Mual P."/>
            <person name="Verma A."/>
            <person name="Krishnamurthi S."/>
            <person name="Tang S.K."/>
            <person name="Li W.J."/>
        </authorList>
    </citation>
    <scope>NUCLEOTIDE SEQUENCE [LARGE SCALE GENOMIC DNA]</scope>
    <source>
        <strain evidence="3 4">NIO-1109</strain>
    </source>
</reference>
<comment type="caution">
    <text evidence="3">The sequence shown here is derived from an EMBL/GenBank/DDBJ whole genome shotgun (WGS) entry which is preliminary data.</text>
</comment>
<dbReference type="CDD" id="cd02440">
    <property type="entry name" value="AdoMet_MTases"/>
    <property type="match status" value="1"/>
</dbReference>
<dbReference type="Pfam" id="PF13649">
    <property type="entry name" value="Methyltransf_25"/>
    <property type="match status" value="1"/>
</dbReference>
<protein>
    <submittedName>
        <fullName evidence="3">Methyltransferase type 11</fullName>
    </submittedName>
</protein>
<dbReference type="RefSeq" id="WP_050677169.1">
    <property type="nucleotide sequence ID" value="NZ_JAVMJT010000001.1"/>
</dbReference>
<dbReference type="InterPro" id="IPR029063">
    <property type="entry name" value="SAM-dependent_MTases_sf"/>
</dbReference>
<dbReference type="EMBL" id="LNQL01000002">
    <property type="protein sequence ID" value="KSU49074.1"/>
    <property type="molecule type" value="Genomic_DNA"/>
</dbReference>
<dbReference type="Gene3D" id="3.40.50.150">
    <property type="entry name" value="Vaccinia Virus protein VP39"/>
    <property type="match status" value="1"/>
</dbReference>
<dbReference type="GO" id="GO:0032259">
    <property type="term" value="P:methylation"/>
    <property type="evidence" value="ECO:0007669"/>
    <property type="project" value="UniProtKB-KW"/>
</dbReference>
<proteinExistence type="predicted"/>
<keyword evidence="1 3" id="KW-0808">Transferase</keyword>
<dbReference type="AlphaFoldDB" id="A0A0V8GFZ0"/>
<name>A0A0V8GFZ0_9BACL</name>
<keyword evidence="3" id="KW-0489">Methyltransferase</keyword>
<dbReference type="OrthoDB" id="146133at2"/>
<dbReference type="Proteomes" id="UP000053797">
    <property type="component" value="Unassembled WGS sequence"/>
</dbReference>
<dbReference type="SUPFAM" id="SSF53335">
    <property type="entry name" value="S-adenosyl-L-methionine-dependent methyltransferases"/>
    <property type="match status" value="1"/>
</dbReference>
<dbReference type="GO" id="GO:0008168">
    <property type="term" value="F:methyltransferase activity"/>
    <property type="evidence" value="ECO:0007669"/>
    <property type="project" value="UniProtKB-KW"/>
</dbReference>
<evidence type="ECO:0000256" key="1">
    <source>
        <dbReference type="ARBA" id="ARBA00022679"/>
    </source>
</evidence>
<evidence type="ECO:0000259" key="2">
    <source>
        <dbReference type="Pfam" id="PF13649"/>
    </source>
</evidence>
<gene>
    <name evidence="3" type="ORF">AS033_06770</name>
</gene>